<name>A0ABT6ZFG3_9MICO</name>
<evidence type="ECO:0000313" key="10">
    <source>
        <dbReference type="Proteomes" id="UP001321481"/>
    </source>
</evidence>
<dbReference type="SUPFAM" id="SSF161098">
    <property type="entry name" value="MetI-like"/>
    <property type="match status" value="1"/>
</dbReference>
<dbReference type="CDD" id="cd06261">
    <property type="entry name" value="TM_PBP2"/>
    <property type="match status" value="1"/>
</dbReference>
<feature type="transmembrane region" description="Helical" evidence="7">
    <location>
        <begin position="149"/>
        <end position="172"/>
    </location>
</feature>
<comment type="subcellular location">
    <subcellularLocation>
        <location evidence="1 7">Cell membrane</location>
        <topology evidence="1 7">Multi-pass membrane protein</topology>
    </subcellularLocation>
</comment>
<comment type="caution">
    <text evidence="9">The sequence shown here is derived from an EMBL/GenBank/DDBJ whole genome shotgun (WGS) entry which is preliminary data.</text>
</comment>
<dbReference type="Proteomes" id="UP001321481">
    <property type="component" value="Unassembled WGS sequence"/>
</dbReference>
<evidence type="ECO:0000256" key="5">
    <source>
        <dbReference type="ARBA" id="ARBA00022989"/>
    </source>
</evidence>
<feature type="domain" description="ABC transmembrane type-1" evidence="8">
    <location>
        <begin position="64"/>
        <end position="275"/>
    </location>
</feature>
<dbReference type="PANTHER" id="PTHR30193:SF37">
    <property type="entry name" value="INNER MEMBRANE ABC TRANSPORTER PERMEASE PROTEIN YCJO"/>
    <property type="match status" value="1"/>
</dbReference>
<dbReference type="EMBL" id="JASJND010000006">
    <property type="protein sequence ID" value="MDJ1114896.1"/>
    <property type="molecule type" value="Genomic_DNA"/>
</dbReference>
<evidence type="ECO:0000256" key="4">
    <source>
        <dbReference type="ARBA" id="ARBA00022692"/>
    </source>
</evidence>
<gene>
    <name evidence="9" type="ORF">QNI14_10585</name>
</gene>
<accession>A0ABT6ZFG3</accession>
<evidence type="ECO:0000256" key="7">
    <source>
        <dbReference type="RuleBase" id="RU363032"/>
    </source>
</evidence>
<dbReference type="InterPro" id="IPR000515">
    <property type="entry name" value="MetI-like"/>
</dbReference>
<dbReference type="InterPro" id="IPR035906">
    <property type="entry name" value="MetI-like_sf"/>
</dbReference>
<feature type="transmembrane region" description="Helical" evidence="7">
    <location>
        <begin position="203"/>
        <end position="223"/>
    </location>
</feature>
<dbReference type="InterPro" id="IPR051393">
    <property type="entry name" value="ABC_transporter_permease"/>
</dbReference>
<keyword evidence="6 7" id="KW-0472">Membrane</keyword>
<evidence type="ECO:0000313" key="9">
    <source>
        <dbReference type="EMBL" id="MDJ1114896.1"/>
    </source>
</evidence>
<comment type="similarity">
    <text evidence="7">Belongs to the binding-protein-dependent transport system permease family.</text>
</comment>
<keyword evidence="2 7" id="KW-0813">Transport</keyword>
<feature type="transmembrane region" description="Helical" evidence="7">
    <location>
        <begin position="68"/>
        <end position="90"/>
    </location>
</feature>
<evidence type="ECO:0000256" key="1">
    <source>
        <dbReference type="ARBA" id="ARBA00004651"/>
    </source>
</evidence>
<keyword evidence="5 7" id="KW-1133">Transmembrane helix</keyword>
<feature type="transmembrane region" description="Helical" evidence="7">
    <location>
        <begin position="102"/>
        <end position="122"/>
    </location>
</feature>
<organism evidence="9 10">
    <name type="scientific">Microbacterium dauci</name>
    <dbReference type="NCBI Taxonomy" id="3048008"/>
    <lineage>
        <taxon>Bacteria</taxon>
        <taxon>Bacillati</taxon>
        <taxon>Actinomycetota</taxon>
        <taxon>Actinomycetes</taxon>
        <taxon>Micrococcales</taxon>
        <taxon>Microbacteriaceae</taxon>
        <taxon>Microbacterium</taxon>
    </lineage>
</organism>
<dbReference type="Pfam" id="PF00528">
    <property type="entry name" value="BPD_transp_1"/>
    <property type="match status" value="1"/>
</dbReference>
<keyword evidence="4 7" id="KW-0812">Transmembrane</keyword>
<sequence>MAWLFALPFLAIFAVFMLGPLVGSFAMSFSDLTVRDLRSPFNVNVVGFENFVTLFQDELFVKSIVNTFYFVGVGIPLTMALGLLLAVALNSGIEKFRSVFRVGFYTPVVTSIVAVAVVWKFILQDSGLVNTVLAWVGINGPDWLNDPFWAMPSIIVMGAWRNMGTLMIIFLAGLQAIPRDVYEAAEVDGASAWRRFTSMTLPLMRPTLLLGAVLLSVGFLQVFEEPFVMTQGGPLNSTLTISYYVYNQFGYGDYSVASAAAYVLFAFIAALSAVQFRLLRSKDN</sequence>
<protein>
    <submittedName>
        <fullName evidence="9">Sugar ABC transporter permease</fullName>
    </submittedName>
</protein>
<evidence type="ECO:0000256" key="6">
    <source>
        <dbReference type="ARBA" id="ARBA00023136"/>
    </source>
</evidence>
<dbReference type="PANTHER" id="PTHR30193">
    <property type="entry name" value="ABC TRANSPORTER PERMEASE PROTEIN"/>
    <property type="match status" value="1"/>
</dbReference>
<keyword evidence="3" id="KW-1003">Cell membrane</keyword>
<reference evidence="9 10" key="1">
    <citation type="submission" date="2023-05" db="EMBL/GenBank/DDBJ databases">
        <title>Microbacterium dauci sp.nov., Isolated from Carrot Rhizosphere Soil.</title>
        <authorList>
            <person name="Xiao Z."/>
            <person name="Zheng J."/>
        </authorList>
    </citation>
    <scope>NUCLEOTIDE SEQUENCE [LARGE SCALE GENOMIC DNA]</scope>
    <source>
        <strain evidence="9 10">LX3-4</strain>
    </source>
</reference>
<proteinExistence type="inferred from homology"/>
<evidence type="ECO:0000259" key="8">
    <source>
        <dbReference type="PROSITE" id="PS50928"/>
    </source>
</evidence>
<dbReference type="PROSITE" id="PS50928">
    <property type="entry name" value="ABC_TM1"/>
    <property type="match status" value="1"/>
</dbReference>
<evidence type="ECO:0000256" key="2">
    <source>
        <dbReference type="ARBA" id="ARBA00022448"/>
    </source>
</evidence>
<dbReference type="Gene3D" id="1.10.3720.10">
    <property type="entry name" value="MetI-like"/>
    <property type="match status" value="1"/>
</dbReference>
<evidence type="ECO:0000256" key="3">
    <source>
        <dbReference type="ARBA" id="ARBA00022475"/>
    </source>
</evidence>
<feature type="transmembrane region" description="Helical" evidence="7">
    <location>
        <begin position="259"/>
        <end position="279"/>
    </location>
</feature>
<keyword evidence="10" id="KW-1185">Reference proteome</keyword>